<keyword evidence="1" id="KW-0472">Membrane</keyword>
<sequence length="165" mass="17634">MKDENARISGYNGYSLGVILVLFILLVIVTSVFFCGQMYNGDSSGILSPQTFGIYNDTSSYQLSVTYLTTNAIPVTGNFVNPIPSDGFSQYTLFPPVTNGTDTAIIRYNVLDGNVIVGTLEFKPTVSRTSTGVSSSIKDITKTGPIVTSVFGGGLNLSINNRFSS</sequence>
<evidence type="ECO:0000313" key="2">
    <source>
        <dbReference type="EMBL" id="OXM15936.1"/>
    </source>
</evidence>
<evidence type="ECO:0000313" key="3">
    <source>
        <dbReference type="Proteomes" id="UP000215145"/>
    </source>
</evidence>
<evidence type="ECO:0000256" key="1">
    <source>
        <dbReference type="SAM" id="Phobius"/>
    </source>
</evidence>
<dbReference type="EMBL" id="NMUQ01000001">
    <property type="protein sequence ID" value="OXM15936.1"/>
    <property type="molecule type" value="Genomic_DNA"/>
</dbReference>
<feature type="transmembrane region" description="Helical" evidence="1">
    <location>
        <begin position="12"/>
        <end position="34"/>
    </location>
</feature>
<dbReference type="RefSeq" id="WP_089523024.1">
    <property type="nucleotide sequence ID" value="NZ_NMUQ01000001.1"/>
</dbReference>
<comment type="caution">
    <text evidence="2">The sequence shown here is derived from an EMBL/GenBank/DDBJ whole genome shotgun (WGS) entry which is preliminary data.</text>
</comment>
<dbReference type="Proteomes" id="UP000215145">
    <property type="component" value="Unassembled WGS sequence"/>
</dbReference>
<keyword evidence="1" id="KW-1133">Transmembrane helix</keyword>
<organism evidence="2 3">
    <name type="scientific">Paenibacillus herberti</name>
    <dbReference type="NCBI Taxonomy" id="1619309"/>
    <lineage>
        <taxon>Bacteria</taxon>
        <taxon>Bacillati</taxon>
        <taxon>Bacillota</taxon>
        <taxon>Bacilli</taxon>
        <taxon>Bacillales</taxon>
        <taxon>Paenibacillaceae</taxon>
        <taxon>Paenibacillus</taxon>
    </lineage>
</organism>
<keyword evidence="1" id="KW-0812">Transmembrane</keyword>
<gene>
    <name evidence="2" type="ORF">CGZ75_04300</name>
</gene>
<proteinExistence type="predicted"/>
<dbReference type="AlphaFoldDB" id="A0A229P100"/>
<keyword evidence="3" id="KW-1185">Reference proteome</keyword>
<name>A0A229P100_9BACL</name>
<reference evidence="2 3" key="1">
    <citation type="submission" date="2017-07" db="EMBL/GenBank/DDBJ databases">
        <title>Paenibacillus herberti R33 genome sequencing and assembly.</title>
        <authorList>
            <person name="Su W."/>
        </authorList>
    </citation>
    <scope>NUCLEOTIDE SEQUENCE [LARGE SCALE GENOMIC DNA]</scope>
    <source>
        <strain evidence="2 3">R33</strain>
    </source>
</reference>
<protein>
    <submittedName>
        <fullName evidence="2">Uncharacterized protein</fullName>
    </submittedName>
</protein>
<accession>A0A229P100</accession>